<keyword evidence="3" id="KW-1185">Reference proteome</keyword>
<reference evidence="2 3" key="1">
    <citation type="journal article" date="2020" name="IScience">
        <title>Genome Sequencing of the Endangered Kingdonia uniflora (Circaeasteraceae, Ranunculales) Reveals Potential Mechanisms of Evolutionary Specialization.</title>
        <authorList>
            <person name="Sun Y."/>
            <person name="Deng T."/>
            <person name="Zhang A."/>
            <person name="Moore M.J."/>
            <person name="Landis J.B."/>
            <person name="Lin N."/>
            <person name="Zhang H."/>
            <person name="Zhang X."/>
            <person name="Huang J."/>
            <person name="Zhang X."/>
            <person name="Sun H."/>
            <person name="Wang H."/>
        </authorList>
    </citation>
    <scope>NUCLEOTIDE SEQUENCE [LARGE SCALE GENOMIC DNA]</scope>
    <source>
        <strain evidence="2">TB1705</strain>
        <tissue evidence="2">Leaf</tissue>
    </source>
</reference>
<feature type="region of interest" description="Disordered" evidence="1">
    <location>
        <begin position="197"/>
        <end position="225"/>
    </location>
</feature>
<sequence length="295" mass="33153">MGDDPVGQAYGPEKKGRVRGEGILVTKSMLKHMKHARTIIKEGKLAYKEINNKLNVVIDEVKTLKENAKSKSISHLRVFDWIGTCLDGLEEDCQDVRDATNRCNEILYCTSEHSSKGCTSERNLQADPKISENGWKRCFSKNGWKECNNQFHNGMHLPLVMGGAQQGQPISWIPDNDGEYMMLSEDPNLLPQRGSCKYGEGAKQKTDDASTSAKDTMSGKAETNYEAPKRPISIPVLLPYHGMSEEEAAEAEEDYYSMWRFYFVVLTGEACWRCLRILAEDKVEETDVGDGITAR</sequence>
<dbReference type="Proteomes" id="UP000541444">
    <property type="component" value="Unassembled WGS sequence"/>
</dbReference>
<evidence type="ECO:0000256" key="1">
    <source>
        <dbReference type="SAM" id="MobiDB-lite"/>
    </source>
</evidence>
<protein>
    <submittedName>
        <fullName evidence="2">Uncharacterized protein</fullName>
    </submittedName>
</protein>
<organism evidence="2 3">
    <name type="scientific">Kingdonia uniflora</name>
    <dbReference type="NCBI Taxonomy" id="39325"/>
    <lineage>
        <taxon>Eukaryota</taxon>
        <taxon>Viridiplantae</taxon>
        <taxon>Streptophyta</taxon>
        <taxon>Embryophyta</taxon>
        <taxon>Tracheophyta</taxon>
        <taxon>Spermatophyta</taxon>
        <taxon>Magnoliopsida</taxon>
        <taxon>Ranunculales</taxon>
        <taxon>Circaeasteraceae</taxon>
        <taxon>Kingdonia</taxon>
    </lineage>
</organism>
<evidence type="ECO:0000313" key="2">
    <source>
        <dbReference type="EMBL" id="KAF6175668.1"/>
    </source>
</evidence>
<dbReference type="AlphaFoldDB" id="A0A7J7P906"/>
<dbReference type="EMBL" id="JACGCM010000155">
    <property type="protein sequence ID" value="KAF6175668.1"/>
    <property type="molecule type" value="Genomic_DNA"/>
</dbReference>
<comment type="caution">
    <text evidence="2">The sequence shown here is derived from an EMBL/GenBank/DDBJ whole genome shotgun (WGS) entry which is preliminary data.</text>
</comment>
<evidence type="ECO:0000313" key="3">
    <source>
        <dbReference type="Proteomes" id="UP000541444"/>
    </source>
</evidence>
<name>A0A7J7P906_9MAGN</name>
<gene>
    <name evidence="2" type="ORF">GIB67_022670</name>
</gene>
<accession>A0A7J7P906</accession>
<dbReference type="OrthoDB" id="20872at2759"/>
<proteinExistence type="predicted"/>